<dbReference type="InterPro" id="IPR029058">
    <property type="entry name" value="AB_hydrolase_fold"/>
</dbReference>
<keyword evidence="3" id="KW-0472">Membrane</keyword>
<evidence type="ECO:0000313" key="5">
    <source>
        <dbReference type="EMBL" id="KAL3798981.1"/>
    </source>
</evidence>
<comment type="caution">
    <text evidence="5">The sequence shown here is derived from an EMBL/GenBank/DDBJ whole genome shotgun (WGS) entry which is preliminary data.</text>
</comment>
<feature type="compositionally biased region" description="Polar residues" evidence="2">
    <location>
        <begin position="106"/>
        <end position="121"/>
    </location>
</feature>
<feature type="domain" description="BD-FAE-like" evidence="4">
    <location>
        <begin position="137"/>
        <end position="340"/>
    </location>
</feature>
<feature type="region of interest" description="Disordered" evidence="2">
    <location>
        <begin position="1"/>
        <end position="24"/>
    </location>
</feature>
<gene>
    <name evidence="5" type="ORF">HJC23_005120</name>
</gene>
<accession>A0ABD3QHF8</accession>
<keyword evidence="3" id="KW-1133">Transmembrane helix</keyword>
<dbReference type="EMBL" id="JABMIG020000042">
    <property type="protein sequence ID" value="KAL3798981.1"/>
    <property type="molecule type" value="Genomic_DNA"/>
</dbReference>
<dbReference type="AlphaFoldDB" id="A0ABD3QHF8"/>
<dbReference type="Pfam" id="PF20434">
    <property type="entry name" value="BD-FAE"/>
    <property type="match status" value="1"/>
</dbReference>
<sequence>MTQNPPQYADDPSSLPYNLQHSLSTRNNTRPKRILNLLLHIPTFLFRFFRLVTFVVVLSPAFCVFLWHYLTCDRLAVYYGDASCCCDDPPQVKDGAPKSNGVLPPSATNGHDASDNVTNKQPRNCKKCQPFFSRHYLDIYGSRSPSKEKKPVLLFLTGGAYIIGYKMWGTLLARALSPNILVIVPDYRNYPRVTIEGMVDDVDASVDWVLKHVDKYGGDKNRVVLVGQSAGAHLGGLVVVKKVLDRLMRYHWVTCNTDDINGNVRENNVYRSLKTTYKANQLCGFISTSSPHNLVTMRQVFHRHGLSCSVQKSIFGGVEGDDTVNGNDVFEKWSTFHLVKKCQEEYLSLIDRIRKKLLDCSGQSTACPSKDTKEFDLKDWFPRLCVIHGTNDKTVPVEESIVFLSLLSTIKIPCESKFYNGWTHTDPILEAPMRGNHLYHRDVYNLVRLWTCTGNEKTENSSTTQNAHSVKNTNGDKPLEGIRRSATMPDLDEKHPMLQPICPSPLVEIARICNPF</sequence>
<organism evidence="5 6">
    <name type="scientific">Cyclotella cryptica</name>
    <dbReference type="NCBI Taxonomy" id="29204"/>
    <lineage>
        <taxon>Eukaryota</taxon>
        <taxon>Sar</taxon>
        <taxon>Stramenopiles</taxon>
        <taxon>Ochrophyta</taxon>
        <taxon>Bacillariophyta</taxon>
        <taxon>Coscinodiscophyceae</taxon>
        <taxon>Thalassiosirophycidae</taxon>
        <taxon>Stephanodiscales</taxon>
        <taxon>Stephanodiscaceae</taxon>
        <taxon>Cyclotella</taxon>
    </lineage>
</organism>
<evidence type="ECO:0000259" key="4">
    <source>
        <dbReference type="Pfam" id="PF20434"/>
    </source>
</evidence>
<feature type="compositionally biased region" description="Polar residues" evidence="2">
    <location>
        <begin position="15"/>
        <end position="24"/>
    </location>
</feature>
<feature type="transmembrane region" description="Helical" evidence="3">
    <location>
        <begin position="48"/>
        <end position="70"/>
    </location>
</feature>
<evidence type="ECO:0000256" key="1">
    <source>
        <dbReference type="ARBA" id="ARBA00022801"/>
    </source>
</evidence>
<dbReference type="PANTHER" id="PTHR48081:SF33">
    <property type="entry name" value="KYNURENINE FORMAMIDASE"/>
    <property type="match status" value="1"/>
</dbReference>
<dbReference type="InterPro" id="IPR049492">
    <property type="entry name" value="BD-FAE-like_dom"/>
</dbReference>
<dbReference type="InterPro" id="IPR050300">
    <property type="entry name" value="GDXG_lipolytic_enzyme"/>
</dbReference>
<evidence type="ECO:0000256" key="3">
    <source>
        <dbReference type="SAM" id="Phobius"/>
    </source>
</evidence>
<dbReference type="SUPFAM" id="SSF53474">
    <property type="entry name" value="alpha/beta-Hydrolases"/>
    <property type="match status" value="1"/>
</dbReference>
<dbReference type="Proteomes" id="UP001516023">
    <property type="component" value="Unassembled WGS sequence"/>
</dbReference>
<evidence type="ECO:0000313" key="6">
    <source>
        <dbReference type="Proteomes" id="UP001516023"/>
    </source>
</evidence>
<name>A0ABD3QHF8_9STRA</name>
<feature type="region of interest" description="Disordered" evidence="2">
    <location>
        <begin position="96"/>
        <end position="121"/>
    </location>
</feature>
<feature type="transmembrane region" description="Helical" evidence="3">
    <location>
        <begin position="152"/>
        <end position="173"/>
    </location>
</feature>
<dbReference type="PANTHER" id="PTHR48081">
    <property type="entry name" value="AB HYDROLASE SUPERFAMILY PROTEIN C4A8.06C"/>
    <property type="match status" value="1"/>
</dbReference>
<protein>
    <recommendedName>
        <fullName evidence="4">BD-FAE-like domain-containing protein</fullName>
    </recommendedName>
</protein>
<proteinExistence type="predicted"/>
<keyword evidence="1" id="KW-0378">Hydrolase</keyword>
<keyword evidence="3" id="KW-0812">Transmembrane</keyword>
<reference evidence="5 6" key="1">
    <citation type="journal article" date="2020" name="G3 (Bethesda)">
        <title>Improved Reference Genome for Cyclotella cryptica CCMP332, a Model for Cell Wall Morphogenesis, Salinity Adaptation, and Lipid Production in Diatoms (Bacillariophyta).</title>
        <authorList>
            <person name="Roberts W.R."/>
            <person name="Downey K.M."/>
            <person name="Ruck E.C."/>
            <person name="Traller J.C."/>
            <person name="Alverson A.J."/>
        </authorList>
    </citation>
    <scope>NUCLEOTIDE SEQUENCE [LARGE SCALE GENOMIC DNA]</scope>
    <source>
        <strain evidence="5 6">CCMP332</strain>
    </source>
</reference>
<evidence type="ECO:0000256" key="2">
    <source>
        <dbReference type="SAM" id="MobiDB-lite"/>
    </source>
</evidence>
<dbReference type="Gene3D" id="3.40.50.1820">
    <property type="entry name" value="alpha/beta hydrolase"/>
    <property type="match status" value="1"/>
</dbReference>
<feature type="compositionally biased region" description="Polar residues" evidence="2">
    <location>
        <begin position="457"/>
        <end position="475"/>
    </location>
</feature>
<keyword evidence="6" id="KW-1185">Reference proteome</keyword>
<dbReference type="GO" id="GO:0016787">
    <property type="term" value="F:hydrolase activity"/>
    <property type="evidence" value="ECO:0007669"/>
    <property type="project" value="UniProtKB-KW"/>
</dbReference>
<feature type="region of interest" description="Disordered" evidence="2">
    <location>
        <begin position="457"/>
        <end position="481"/>
    </location>
</feature>